<evidence type="ECO:0000313" key="2">
    <source>
        <dbReference type="Proteomes" id="UP000553459"/>
    </source>
</evidence>
<organism evidence="1 2">
    <name type="scientific">Elizabethkingia argenteiflava</name>
    <dbReference type="NCBI Taxonomy" id="2681556"/>
    <lineage>
        <taxon>Bacteria</taxon>
        <taxon>Pseudomonadati</taxon>
        <taxon>Bacteroidota</taxon>
        <taxon>Flavobacteriia</taxon>
        <taxon>Flavobacteriales</taxon>
        <taxon>Weeksellaceae</taxon>
        <taxon>Elizabethkingia</taxon>
    </lineage>
</organism>
<evidence type="ECO:0000313" key="1">
    <source>
        <dbReference type="EMBL" id="NAW49915.1"/>
    </source>
</evidence>
<gene>
    <name evidence="1" type="ORF">GNY06_00390</name>
</gene>
<reference evidence="1 2" key="1">
    <citation type="submission" date="2019-11" db="EMBL/GenBank/DDBJ databases">
        <title>Characterization of Elizabethkingia argenteiflava sp. nov., isolated from inner surface of Soybean Pods.</title>
        <authorList>
            <person name="Mo S."/>
        </authorList>
    </citation>
    <scope>NUCLEOTIDE SEQUENCE [LARGE SCALE GENOMIC DNA]</scope>
    <source>
        <strain evidence="1 2">YB22</strain>
    </source>
</reference>
<feature type="non-terminal residue" evidence="1">
    <location>
        <position position="160"/>
    </location>
</feature>
<name>A0A845PQK7_9FLAO</name>
<protein>
    <submittedName>
        <fullName evidence="1">Uncharacterized protein</fullName>
    </submittedName>
</protein>
<dbReference type="Proteomes" id="UP000553459">
    <property type="component" value="Unassembled WGS sequence"/>
</dbReference>
<proteinExistence type="predicted"/>
<dbReference type="EMBL" id="JAAABJ010000079">
    <property type="protein sequence ID" value="NAW49915.1"/>
    <property type="molecule type" value="Genomic_DNA"/>
</dbReference>
<dbReference type="AlphaFoldDB" id="A0A845PQK7"/>
<keyword evidence="2" id="KW-1185">Reference proteome</keyword>
<accession>A0A845PQK7</accession>
<sequence>MEYSSSVSDWGFGSGLGAYHHSTWMEANCFNWREGNFVKSPIADYNGRVGGWGSIGLPEWYGVAFQENDGDSYRRKATLINIEEAVYLGEEARALGFKYDDESLNSMTPEQLKTSTSVGINNLDQGLYGQSFWLPLKHICRGTDMTDGGGSHGGNLRLNN</sequence>
<comment type="caution">
    <text evidence="1">The sequence shown here is derived from an EMBL/GenBank/DDBJ whole genome shotgun (WGS) entry which is preliminary data.</text>
</comment>
<dbReference type="RefSeq" id="WP_166518317.1">
    <property type="nucleotide sequence ID" value="NZ_JAAABJ010000079.1"/>
</dbReference>